<protein>
    <recommendedName>
        <fullName evidence="3">Peptidyl-prolyl cis-trans isomerase</fullName>
        <shortName evidence="3">PPIase</shortName>
        <ecNumber evidence="3">5.2.1.8</ecNumber>
    </recommendedName>
</protein>
<dbReference type="InterPro" id="IPR044666">
    <property type="entry name" value="Cyclophilin_A-like"/>
</dbReference>
<dbReference type="PROSITE" id="PS50072">
    <property type="entry name" value="CSA_PPIASE_2"/>
    <property type="match status" value="1"/>
</dbReference>
<sequence length="238" mass="27281">MKSPFYILCLLAILISCKENKDSSNKKSEAEKDTLTKKIEVNIPSNGETDRDLSKIKYLEQEKLIPFLEKYGKENQESIVDIETDFGTFTIELFPEPVLHKANFLRLAKLRYFDTTVFHRVDDNFVIQGGNSDRMATYQFRKAIGNFLIPNEFNKRYPHDYGVVSAAKYADQNVSNASSPFEFFVVTKPDGAYHLDGDHTVFGKVIKGMDVVEKIDELETDDSEWPLKNVGMDVKVER</sequence>
<proteinExistence type="inferred from homology"/>
<comment type="caution">
    <text evidence="5">The sequence shown here is derived from an EMBL/GenBank/DDBJ whole genome shotgun (WGS) entry which is preliminary data.</text>
</comment>
<comment type="similarity">
    <text evidence="3">Belongs to the cyclophilin-type PPIase family.</text>
</comment>
<comment type="catalytic activity">
    <reaction evidence="3">
        <text>[protein]-peptidylproline (omega=180) = [protein]-peptidylproline (omega=0)</text>
        <dbReference type="Rhea" id="RHEA:16237"/>
        <dbReference type="Rhea" id="RHEA-COMP:10747"/>
        <dbReference type="Rhea" id="RHEA-COMP:10748"/>
        <dbReference type="ChEBI" id="CHEBI:83833"/>
        <dbReference type="ChEBI" id="CHEBI:83834"/>
        <dbReference type="EC" id="5.2.1.8"/>
    </reaction>
</comment>
<dbReference type="EC" id="5.2.1.8" evidence="3"/>
<dbReference type="PRINTS" id="PR00153">
    <property type="entry name" value="CSAPPISMRASE"/>
</dbReference>
<evidence type="ECO:0000256" key="2">
    <source>
        <dbReference type="ARBA" id="ARBA00023235"/>
    </source>
</evidence>
<dbReference type="PANTHER" id="PTHR45625">
    <property type="entry name" value="PEPTIDYL-PROLYL CIS-TRANS ISOMERASE-RELATED"/>
    <property type="match status" value="1"/>
</dbReference>
<dbReference type="InterPro" id="IPR002130">
    <property type="entry name" value="Cyclophilin-type_PPIase_dom"/>
</dbReference>
<dbReference type="PROSITE" id="PS51257">
    <property type="entry name" value="PROKAR_LIPOPROTEIN"/>
    <property type="match status" value="1"/>
</dbReference>
<organism evidence="5 6">
    <name type="scientific">Psychroflexus lacisalsi</name>
    <dbReference type="NCBI Taxonomy" id="503928"/>
    <lineage>
        <taxon>Bacteria</taxon>
        <taxon>Pseudomonadati</taxon>
        <taxon>Bacteroidota</taxon>
        <taxon>Flavobacteriia</taxon>
        <taxon>Flavobacteriales</taxon>
        <taxon>Flavobacteriaceae</taxon>
        <taxon>Psychroflexus</taxon>
    </lineage>
</organism>
<dbReference type="EMBL" id="BAAAGG010000005">
    <property type="protein sequence ID" value="GAA0758878.1"/>
    <property type="molecule type" value="Genomic_DNA"/>
</dbReference>
<evidence type="ECO:0000256" key="3">
    <source>
        <dbReference type="RuleBase" id="RU363019"/>
    </source>
</evidence>
<dbReference type="CDD" id="cd00317">
    <property type="entry name" value="cyclophilin"/>
    <property type="match status" value="1"/>
</dbReference>
<dbReference type="Gene3D" id="2.40.100.10">
    <property type="entry name" value="Cyclophilin-like"/>
    <property type="match status" value="1"/>
</dbReference>
<evidence type="ECO:0000313" key="5">
    <source>
        <dbReference type="EMBL" id="GAA0758878.1"/>
    </source>
</evidence>
<dbReference type="PANTHER" id="PTHR45625:SF4">
    <property type="entry name" value="PEPTIDYLPROLYL ISOMERASE DOMAIN AND WD REPEAT-CONTAINING PROTEIN 1"/>
    <property type="match status" value="1"/>
</dbReference>
<keyword evidence="2 3" id="KW-0413">Isomerase</keyword>
<evidence type="ECO:0000256" key="1">
    <source>
        <dbReference type="ARBA" id="ARBA00023110"/>
    </source>
</evidence>
<dbReference type="GO" id="GO:0016853">
    <property type="term" value="F:isomerase activity"/>
    <property type="evidence" value="ECO:0007669"/>
    <property type="project" value="UniProtKB-KW"/>
</dbReference>
<dbReference type="Proteomes" id="UP001500185">
    <property type="component" value="Unassembled WGS sequence"/>
</dbReference>
<name>A0ABN1K920_9FLAO</name>
<keyword evidence="1 3" id="KW-0697">Rotamase</keyword>
<dbReference type="InterPro" id="IPR029000">
    <property type="entry name" value="Cyclophilin-like_dom_sf"/>
</dbReference>
<reference evidence="5 6" key="1">
    <citation type="journal article" date="2019" name="Int. J. Syst. Evol. Microbiol.">
        <title>The Global Catalogue of Microorganisms (GCM) 10K type strain sequencing project: providing services to taxonomists for standard genome sequencing and annotation.</title>
        <authorList>
            <consortium name="The Broad Institute Genomics Platform"/>
            <consortium name="The Broad Institute Genome Sequencing Center for Infectious Disease"/>
            <person name="Wu L."/>
            <person name="Ma J."/>
        </authorList>
    </citation>
    <scope>NUCLEOTIDE SEQUENCE [LARGE SCALE GENOMIC DNA]</scope>
    <source>
        <strain evidence="5 6">JCM 16231</strain>
    </source>
</reference>
<dbReference type="SUPFAM" id="SSF50891">
    <property type="entry name" value="Cyclophilin-like"/>
    <property type="match status" value="1"/>
</dbReference>
<dbReference type="Pfam" id="PF00160">
    <property type="entry name" value="Pro_isomerase"/>
    <property type="match status" value="1"/>
</dbReference>
<gene>
    <name evidence="5" type="ORF">GCM10009433_16530</name>
</gene>
<evidence type="ECO:0000259" key="4">
    <source>
        <dbReference type="PROSITE" id="PS50072"/>
    </source>
</evidence>
<keyword evidence="6" id="KW-1185">Reference proteome</keyword>
<accession>A0ABN1K920</accession>
<evidence type="ECO:0000313" key="6">
    <source>
        <dbReference type="Proteomes" id="UP001500185"/>
    </source>
</evidence>
<dbReference type="RefSeq" id="WP_224454175.1">
    <property type="nucleotide sequence ID" value="NZ_BAAAGG010000005.1"/>
</dbReference>
<feature type="domain" description="PPIase cyclophilin-type" evidence="4">
    <location>
        <begin position="83"/>
        <end position="230"/>
    </location>
</feature>
<comment type="function">
    <text evidence="3">PPIases accelerate the folding of proteins. It catalyzes the cis-trans isomerization of proline imidic peptide bonds in oligopeptides.</text>
</comment>